<keyword evidence="6 8" id="KW-0275">Fatty acid biosynthesis</keyword>
<accession>A0A7C2BEV0</accession>
<dbReference type="InterPro" id="IPR001882">
    <property type="entry name" value="Biotin_BS"/>
</dbReference>
<reference evidence="9" key="1">
    <citation type="journal article" date="2020" name="mSystems">
        <title>Genome- and Community-Level Interaction Insights into Carbon Utilization and Element Cycling Functions of Hydrothermarchaeota in Hydrothermal Sediment.</title>
        <authorList>
            <person name="Zhou Z."/>
            <person name="Liu Y."/>
            <person name="Xu W."/>
            <person name="Pan J."/>
            <person name="Luo Z.H."/>
            <person name="Li M."/>
        </authorList>
    </citation>
    <scope>NUCLEOTIDE SEQUENCE [LARGE SCALE GENOMIC DNA]</scope>
    <source>
        <strain evidence="9">SpSt-222</strain>
    </source>
</reference>
<dbReference type="InterPro" id="IPR001249">
    <property type="entry name" value="AcCoA_biotinCC"/>
</dbReference>
<evidence type="ECO:0000256" key="8">
    <source>
        <dbReference type="RuleBase" id="RU364072"/>
    </source>
</evidence>
<evidence type="ECO:0000256" key="1">
    <source>
        <dbReference type="ARBA" id="ARBA00003761"/>
    </source>
</evidence>
<name>A0A7C2BEV0_THERO</name>
<dbReference type="NCBIfam" id="NF005457">
    <property type="entry name" value="PRK07051.1"/>
    <property type="match status" value="1"/>
</dbReference>
<keyword evidence="5 8" id="KW-0443">Lipid metabolism</keyword>
<dbReference type="GO" id="GO:0006633">
    <property type="term" value="P:fatty acid biosynthetic process"/>
    <property type="evidence" value="ECO:0007669"/>
    <property type="project" value="UniProtKB-UniPathway"/>
</dbReference>
<dbReference type="GO" id="GO:0009317">
    <property type="term" value="C:acetyl-CoA carboxylase complex"/>
    <property type="evidence" value="ECO:0007669"/>
    <property type="project" value="InterPro"/>
</dbReference>
<evidence type="ECO:0000256" key="4">
    <source>
        <dbReference type="ARBA" id="ARBA00022832"/>
    </source>
</evidence>
<evidence type="ECO:0000313" key="9">
    <source>
        <dbReference type="EMBL" id="HEF66367.1"/>
    </source>
</evidence>
<evidence type="ECO:0000256" key="5">
    <source>
        <dbReference type="ARBA" id="ARBA00023098"/>
    </source>
</evidence>
<dbReference type="EMBL" id="DSJL01000011">
    <property type="protein sequence ID" value="HEF66367.1"/>
    <property type="molecule type" value="Genomic_DNA"/>
</dbReference>
<evidence type="ECO:0000256" key="3">
    <source>
        <dbReference type="ARBA" id="ARBA00022516"/>
    </source>
</evidence>
<dbReference type="Gene3D" id="2.40.50.100">
    <property type="match status" value="1"/>
</dbReference>
<proteinExistence type="predicted"/>
<dbReference type="UniPathway" id="UPA00094"/>
<dbReference type="GO" id="GO:0003989">
    <property type="term" value="F:acetyl-CoA carboxylase activity"/>
    <property type="evidence" value="ECO:0007669"/>
    <property type="project" value="InterPro"/>
</dbReference>
<dbReference type="InterPro" id="IPR011053">
    <property type="entry name" value="Single_hybrid_motif"/>
</dbReference>
<keyword evidence="4 8" id="KW-0276">Fatty acid metabolism</keyword>
<comment type="pathway">
    <text evidence="2 8">Lipid metabolism; fatty acid biosynthesis.</text>
</comment>
<gene>
    <name evidence="9" type="ORF">ENP47_12340</name>
</gene>
<evidence type="ECO:0000256" key="7">
    <source>
        <dbReference type="ARBA" id="ARBA00023267"/>
    </source>
</evidence>
<dbReference type="PRINTS" id="PR01071">
    <property type="entry name" value="ACOABIOTINCC"/>
</dbReference>
<dbReference type="SUPFAM" id="SSF51230">
    <property type="entry name" value="Single hybrid motif"/>
    <property type="match status" value="1"/>
</dbReference>
<evidence type="ECO:0000256" key="2">
    <source>
        <dbReference type="ARBA" id="ARBA00005194"/>
    </source>
</evidence>
<evidence type="ECO:0000256" key="6">
    <source>
        <dbReference type="ARBA" id="ARBA00023160"/>
    </source>
</evidence>
<dbReference type="InterPro" id="IPR000089">
    <property type="entry name" value="Biotin_lipoyl"/>
</dbReference>
<keyword evidence="3 8" id="KW-0444">Lipid biosynthesis</keyword>
<comment type="caution">
    <text evidence="9">The sequence shown here is derived from an EMBL/GenBank/DDBJ whole genome shotgun (WGS) entry which is preliminary data.</text>
</comment>
<comment type="function">
    <text evidence="1 8">This protein is a component of the acetyl coenzyme A carboxylase complex; first, biotin carboxylase catalyzes the carboxylation of the carrier protein and then the transcarboxylase transfers the carboxyl group to form malonyl-CoA.</text>
</comment>
<sequence>MAEYTIKSPLPGIFYRRPSPDAAPFVQEGDTITPGTVIGLVGVMKTFHQITADVGGKLVRFLVENEEAIRPGQPVAVVSDEV</sequence>
<keyword evidence="7 8" id="KW-0092">Biotin</keyword>
<protein>
    <recommendedName>
        <fullName evidence="8">Biotin carboxyl carrier protein of acetyl-CoA carboxylase</fullName>
    </recommendedName>
</protein>
<dbReference type="Pfam" id="PF00364">
    <property type="entry name" value="Biotin_lipoyl"/>
    <property type="match status" value="1"/>
</dbReference>
<dbReference type="CDD" id="cd06850">
    <property type="entry name" value="biotinyl_domain"/>
    <property type="match status" value="1"/>
</dbReference>
<dbReference type="AlphaFoldDB" id="A0A7C2BEV0"/>
<dbReference type="PROSITE" id="PS00188">
    <property type="entry name" value="BIOTIN"/>
    <property type="match status" value="1"/>
</dbReference>
<organism evidence="9">
    <name type="scientific">Thermomicrobium roseum</name>
    <dbReference type="NCBI Taxonomy" id="500"/>
    <lineage>
        <taxon>Bacteria</taxon>
        <taxon>Pseudomonadati</taxon>
        <taxon>Thermomicrobiota</taxon>
        <taxon>Thermomicrobia</taxon>
        <taxon>Thermomicrobiales</taxon>
        <taxon>Thermomicrobiaceae</taxon>
        <taxon>Thermomicrobium</taxon>
    </lineage>
</organism>